<protein>
    <submittedName>
        <fullName evidence="2">Uncharacterized protein</fullName>
    </submittedName>
</protein>
<evidence type="ECO:0000313" key="2">
    <source>
        <dbReference type="EMBL" id="EKT77404.1"/>
    </source>
</evidence>
<gene>
    <name evidence="2" type="ORF">WSS_A37759</name>
</gene>
<comment type="caution">
    <text evidence="2">The sequence shown here is derived from an EMBL/GenBank/DDBJ whole genome shotgun (WGS) entry which is preliminary data.</text>
</comment>
<organism evidence="2 3">
    <name type="scientific">Rhodococcus opacus M213</name>
    <dbReference type="NCBI Taxonomy" id="1129896"/>
    <lineage>
        <taxon>Bacteria</taxon>
        <taxon>Bacillati</taxon>
        <taxon>Actinomycetota</taxon>
        <taxon>Actinomycetes</taxon>
        <taxon>Mycobacteriales</taxon>
        <taxon>Nocardiaceae</taxon>
        <taxon>Rhodococcus</taxon>
    </lineage>
</organism>
<proteinExistence type="predicted"/>
<accession>K8X765</accession>
<evidence type="ECO:0000313" key="3">
    <source>
        <dbReference type="Proteomes" id="UP000005951"/>
    </source>
</evidence>
<evidence type="ECO:0000256" key="1">
    <source>
        <dbReference type="SAM" id="MobiDB-lite"/>
    </source>
</evidence>
<reference evidence="2 3" key="1">
    <citation type="journal article" date="2013" name="Genome Announc.">
        <title>Draft Genome Sequence of Rhodococcus opacus Strain M213 Shows a Diverse Catabolic Potential.</title>
        <authorList>
            <person name="Pathak A."/>
            <person name="Green S.J."/>
            <person name="Ogram A."/>
            <person name="Chauhan A."/>
        </authorList>
    </citation>
    <scope>NUCLEOTIDE SEQUENCE [LARGE SCALE GENOMIC DNA]</scope>
    <source>
        <strain evidence="2 3">M213</strain>
    </source>
</reference>
<dbReference type="EMBL" id="AJYC02000153">
    <property type="protein sequence ID" value="EKT77404.1"/>
    <property type="molecule type" value="Genomic_DNA"/>
</dbReference>
<dbReference type="RefSeq" id="WP_005264182.1">
    <property type="nucleotide sequence ID" value="NZ_AJYC02000153.1"/>
</dbReference>
<name>K8X765_RHOOP</name>
<feature type="compositionally biased region" description="Basic and acidic residues" evidence="1">
    <location>
        <begin position="117"/>
        <end position="128"/>
    </location>
</feature>
<feature type="region of interest" description="Disordered" evidence="1">
    <location>
        <begin position="92"/>
        <end position="135"/>
    </location>
</feature>
<sequence length="135" mass="14128">MTNAGEHVRGIYVGKATDAGLVLDADDLVVLGHLESTEDDIAALNADLARRGYMLGTDAKPFINPAVAAVRQLRVTSARLMAVLDGRLTAAKAGATGGTPGGQTGVRGIYTGTGEQNQRRDAERAERRGRGKVAR</sequence>
<feature type="compositionally biased region" description="Gly residues" evidence="1">
    <location>
        <begin position="95"/>
        <end position="105"/>
    </location>
</feature>
<dbReference type="AlphaFoldDB" id="K8X765"/>
<dbReference type="Proteomes" id="UP000005951">
    <property type="component" value="Unassembled WGS sequence"/>
</dbReference>